<dbReference type="InterPro" id="IPR027417">
    <property type="entry name" value="P-loop_NTPase"/>
</dbReference>
<keyword evidence="8" id="KW-1185">Reference proteome</keyword>
<dbReference type="InterPro" id="IPR036322">
    <property type="entry name" value="WD40_repeat_dom_sf"/>
</dbReference>
<evidence type="ECO:0000313" key="7">
    <source>
        <dbReference type="EMBL" id="CAL6005680.1"/>
    </source>
</evidence>
<dbReference type="EMBL" id="CAXDID020000052">
    <property type="protein sequence ID" value="CAL6005680.1"/>
    <property type="molecule type" value="Genomic_DNA"/>
</dbReference>
<dbReference type="Gene3D" id="2.130.10.10">
    <property type="entry name" value="YVTN repeat-like/Quinoprotein amine dehydrogenase"/>
    <property type="match status" value="3"/>
</dbReference>
<dbReference type="Proteomes" id="UP001642409">
    <property type="component" value="Unassembled WGS sequence"/>
</dbReference>
<evidence type="ECO:0000259" key="3">
    <source>
        <dbReference type="Pfam" id="PF05729"/>
    </source>
</evidence>
<sequence length="1558" mass="181047">MGCASSLSNQNAKNSSQILRKQDTLVIKDVNTDLQINQLLSELQSALDSGDTVKQKSLIFDIIQKSLSYSQQCANPVQVFLKMLDQIPSLSCPYLQKQLAHASQLYLHQVFNKTDKVPQIQKQNWLEKVKQLQNSVSASVNANELLFELECICSCVKLLGTGKNDLSSSVLEYAKLIATGILDAEYKVVLQAGKETIAKICGHKSEKMDETWVLAVMTNYYTQFISQNKPELITGILDQLQEKNDWHVIFAGIDAIETFLEEHNQQIELIVKLLTQFSHFKHEPNSWKIRDRVAQLCIRNATTPNPVDQLTQIYLDMIAHEENKTVQTTLKNAEYIQKQKKKLQESWEKSKNKQDEELLEYGKQLQDIQKYLDNNIGDSTEEFQKYEEIKIQILNTIQFTIQIHQLMDVKSKVLEQLYNNIENQEVQMTNLQQRLNIIDKQINGKKDQELVTSIFDYYKQESVNWQTRLSMYIPENGVRDSADINNFSKIVDVDQMVMKFITDPKLKSMLIQGGAGTGKTIFCQYLITKLLDQRQIVPIYINLPQLQNWQMQMIEETLAEIKFSQIEVQSLQSSNMQFLFVIDGFDEVQCTKNLHQLNHLLNWNCKTLFTCRSSHIASDSNYQRYFIPSQLDRSVAFTEVVLVHFSDQQVNDYLQRFVLKQQNKWSWEVYRTHIDTIPGLLELVQNPFVLSMIVSVLPQLVSKRNKIQSNEKLISLDLYEEFAQHWFRTEEERMFNNNVNTEIYNLKTEYEKYALKLATKMTDSLKTIVEYKITDTSSQWSEFFNQKNKQLETVRRGVPLNVSSKFYSFIHKSIQEYFAAKNGVKQVNWLITNTTEALTCSFNNNLISDKGVFQFFNENIIRYITFKNQLYEIIKMSKTDARVSIAAANAITILNMANESFQYMNFQNIKIPGANLSSAMMLGADFTGANLQNVDFQQAWLENAIFKNANMDNVQFGQQKYLEKQFCVSFSQNGEYFVSQNQNDLVSLYNTQQQNIICQYQPEQCQSTMYVKFCSNNIIIMNKNQLDVMSIKDFKLIKSYSIFKKKINGVYSKNSKYLLQSYDNSLKIYSTDDYSLIKEIQFKEDINQIDFSYNCKYILCLSYNTIYILEFECGELVHKIDKPTQIGYRYNIVLTNFDDTVIIYSFIESNKIYILNMSTFEPVVILQDSKEKITALLISGNGQYLVAGDQSGKLHLWETQHFQLIKSFDANNGEIINISFSKDYKTIISVSVDNIIKFTSIDSTPLLKQHIGHNSSLDKEFILYNYDQKYIISVDRNENILRWNASDGTCTVLQSTITVNNEIRNVYEGYTCKVSFCNNNILQILFLNFQNHNFELSLWDIEQQKLIKKVNGMSAVFHSNCQEFVVGTKSTIEFRNIFDEKPIKIITHNNGHVHTMTYNHDCTLLAYAGEKICIIDVQTKEQLVEFKDQYDSCDEISFSPNNQEILCLYMHKQRDIRFTKFDLQGNMQFIEDEIDLQKTFKSINSIKISSNQLELSVIDLKCLKLYDKTENKIRWIGGQHKLHLENCQFENVYNLSDQNKALMEQLRDQSANSDESEQ</sequence>
<evidence type="ECO:0000313" key="4">
    <source>
        <dbReference type="EMBL" id="CAI9932344.1"/>
    </source>
</evidence>
<dbReference type="SUPFAM" id="SSF52540">
    <property type="entry name" value="P-loop containing nucleoside triphosphate hydrolases"/>
    <property type="match status" value="1"/>
</dbReference>
<reference evidence="5 8" key="2">
    <citation type="submission" date="2024-07" db="EMBL/GenBank/DDBJ databases">
        <authorList>
            <person name="Akdeniz Z."/>
        </authorList>
    </citation>
    <scope>NUCLEOTIDE SEQUENCE [LARGE SCALE GENOMIC DNA]</scope>
</reference>
<evidence type="ECO:0000313" key="5">
    <source>
        <dbReference type="EMBL" id="CAL5978172.1"/>
    </source>
</evidence>
<dbReference type="GO" id="GO:0005669">
    <property type="term" value="C:transcription factor TFIID complex"/>
    <property type="evidence" value="ECO:0007669"/>
    <property type="project" value="TreeGrafter"/>
</dbReference>
<evidence type="ECO:0000313" key="8">
    <source>
        <dbReference type="Proteomes" id="UP001642409"/>
    </source>
</evidence>
<dbReference type="InterPro" id="IPR015943">
    <property type="entry name" value="WD40/YVTN_repeat-like_dom_sf"/>
</dbReference>
<feature type="repeat" description="WD" evidence="1">
    <location>
        <begin position="1166"/>
        <end position="1207"/>
    </location>
</feature>
<dbReference type="GO" id="GO:0006367">
    <property type="term" value="P:transcription initiation at RNA polymerase II promoter"/>
    <property type="evidence" value="ECO:0007669"/>
    <property type="project" value="TreeGrafter"/>
</dbReference>
<dbReference type="PANTHER" id="PTHR19879">
    <property type="entry name" value="TRANSCRIPTION INITIATION FACTOR TFIID"/>
    <property type="match status" value="1"/>
</dbReference>
<gene>
    <name evidence="7" type="ORF">HINF_LOCUS19606</name>
    <name evidence="4" type="ORF">HINF_LOCUS19989</name>
    <name evidence="5" type="ORF">HINF_LOCUS4648</name>
    <name evidence="6" type="ORF">HINF_LOCUS4651</name>
</gene>
<dbReference type="PANTHER" id="PTHR19879:SF1">
    <property type="entry name" value="CANNONBALL-RELATED"/>
    <property type="match status" value="1"/>
</dbReference>
<dbReference type="Pfam" id="PF05729">
    <property type="entry name" value="NACHT"/>
    <property type="match status" value="1"/>
</dbReference>
<dbReference type="SMART" id="SM00320">
    <property type="entry name" value="WD40"/>
    <property type="match status" value="7"/>
</dbReference>
<keyword evidence="2" id="KW-0175">Coiled coil</keyword>
<dbReference type="PROSITE" id="PS50082">
    <property type="entry name" value="WD_REPEATS_2"/>
    <property type="match status" value="1"/>
</dbReference>
<dbReference type="Pfam" id="PF00400">
    <property type="entry name" value="WD40"/>
    <property type="match status" value="1"/>
</dbReference>
<dbReference type="Gene3D" id="2.160.20.80">
    <property type="entry name" value="E3 ubiquitin-protein ligase SopA"/>
    <property type="match status" value="1"/>
</dbReference>
<dbReference type="InterPro" id="IPR001680">
    <property type="entry name" value="WD40_rpt"/>
</dbReference>
<name>A0AA86P996_9EUKA</name>
<dbReference type="GO" id="GO:0016251">
    <property type="term" value="F:RNA polymerase II general transcription initiation factor activity"/>
    <property type="evidence" value="ECO:0007669"/>
    <property type="project" value="TreeGrafter"/>
</dbReference>
<feature type="coiled-coil region" evidence="2">
    <location>
        <begin position="414"/>
        <end position="448"/>
    </location>
</feature>
<evidence type="ECO:0000256" key="2">
    <source>
        <dbReference type="SAM" id="Coils"/>
    </source>
</evidence>
<feature type="domain" description="NACHT" evidence="3">
    <location>
        <begin position="509"/>
        <end position="657"/>
    </location>
</feature>
<evidence type="ECO:0000313" key="6">
    <source>
        <dbReference type="EMBL" id="CAL5978178.1"/>
    </source>
</evidence>
<organism evidence="4">
    <name type="scientific">Hexamita inflata</name>
    <dbReference type="NCBI Taxonomy" id="28002"/>
    <lineage>
        <taxon>Eukaryota</taxon>
        <taxon>Metamonada</taxon>
        <taxon>Diplomonadida</taxon>
        <taxon>Hexamitidae</taxon>
        <taxon>Hexamitinae</taxon>
        <taxon>Hexamita</taxon>
    </lineage>
</organism>
<reference evidence="4" key="1">
    <citation type="submission" date="2023-06" db="EMBL/GenBank/DDBJ databases">
        <authorList>
            <person name="Kurt Z."/>
        </authorList>
    </citation>
    <scope>NUCLEOTIDE SEQUENCE</scope>
</reference>
<evidence type="ECO:0000256" key="1">
    <source>
        <dbReference type="PROSITE-ProRule" id="PRU00221"/>
    </source>
</evidence>
<dbReference type="EMBL" id="CAXDID020000009">
    <property type="protein sequence ID" value="CAL5978178.1"/>
    <property type="molecule type" value="Genomic_DNA"/>
</dbReference>
<keyword evidence="1" id="KW-0853">WD repeat</keyword>
<comment type="caution">
    <text evidence="4">The sequence shown here is derived from an EMBL/GenBank/DDBJ whole genome shotgun (WGS) entry which is preliminary data.</text>
</comment>
<dbReference type="InterPro" id="IPR001646">
    <property type="entry name" value="5peptide_repeat"/>
</dbReference>
<dbReference type="InterPro" id="IPR007111">
    <property type="entry name" value="NACHT_NTPase"/>
</dbReference>
<protein>
    <submittedName>
        <fullName evidence="4">Pentapeptide repeats-containing protein</fullName>
    </submittedName>
    <submittedName>
        <fullName evidence="5">Pentapeptide_repeats-containing protein</fullName>
    </submittedName>
</protein>
<dbReference type="Gene3D" id="3.40.50.300">
    <property type="entry name" value="P-loop containing nucleotide triphosphate hydrolases"/>
    <property type="match status" value="1"/>
</dbReference>
<accession>A0AA86P996</accession>
<proteinExistence type="predicted"/>
<dbReference type="EMBL" id="CATOUU010000517">
    <property type="protein sequence ID" value="CAI9932344.1"/>
    <property type="molecule type" value="Genomic_DNA"/>
</dbReference>
<dbReference type="SUPFAM" id="SSF50978">
    <property type="entry name" value="WD40 repeat-like"/>
    <property type="match status" value="2"/>
</dbReference>
<dbReference type="SUPFAM" id="SSF141571">
    <property type="entry name" value="Pentapeptide repeat-like"/>
    <property type="match status" value="1"/>
</dbReference>
<dbReference type="EMBL" id="CAXDID020000009">
    <property type="protein sequence ID" value="CAL5978172.1"/>
    <property type="molecule type" value="Genomic_DNA"/>
</dbReference>
<dbReference type="Pfam" id="PF00805">
    <property type="entry name" value="Pentapeptide"/>
    <property type="match status" value="1"/>
</dbReference>